<feature type="transmembrane region" description="Helical" evidence="1">
    <location>
        <begin position="12"/>
        <end position="34"/>
    </location>
</feature>
<keyword evidence="5" id="KW-1185">Reference proteome</keyword>
<dbReference type="InterPro" id="IPR052336">
    <property type="entry name" value="MlaD_Phospholipid_Transporter"/>
</dbReference>
<protein>
    <submittedName>
        <fullName evidence="4">MCE family protein</fullName>
    </submittedName>
</protein>
<dbReference type="InterPro" id="IPR005693">
    <property type="entry name" value="Mce"/>
</dbReference>
<dbReference type="Proteomes" id="UP000715441">
    <property type="component" value="Unassembled WGS sequence"/>
</dbReference>
<evidence type="ECO:0000259" key="3">
    <source>
        <dbReference type="Pfam" id="PF11887"/>
    </source>
</evidence>
<keyword evidence="1" id="KW-0812">Transmembrane</keyword>
<organism evidence="4 5">
    <name type="scientific">Amycolatopsis acididurans</name>
    <dbReference type="NCBI Taxonomy" id="2724524"/>
    <lineage>
        <taxon>Bacteria</taxon>
        <taxon>Bacillati</taxon>
        <taxon>Actinomycetota</taxon>
        <taxon>Actinomycetes</taxon>
        <taxon>Pseudonocardiales</taxon>
        <taxon>Pseudonocardiaceae</taxon>
        <taxon>Amycolatopsis</taxon>
    </lineage>
</organism>
<dbReference type="Pfam" id="PF11887">
    <property type="entry name" value="Mce4_CUP1"/>
    <property type="match status" value="1"/>
</dbReference>
<gene>
    <name evidence="4" type="ORF">HFP15_33330</name>
</gene>
<dbReference type="RefSeq" id="WP_168520926.1">
    <property type="nucleotide sequence ID" value="NZ_JAAXLS010000041.1"/>
</dbReference>
<evidence type="ECO:0000259" key="2">
    <source>
        <dbReference type="Pfam" id="PF02470"/>
    </source>
</evidence>
<dbReference type="InterPro" id="IPR003399">
    <property type="entry name" value="Mce/MlaD"/>
</dbReference>
<feature type="domain" description="Mce/MlaD" evidence="2">
    <location>
        <begin position="37"/>
        <end position="115"/>
    </location>
</feature>
<keyword evidence="1" id="KW-1133">Transmembrane helix</keyword>
<reference evidence="4 5" key="1">
    <citation type="submission" date="2020-04" db="EMBL/GenBank/DDBJ databases">
        <title>Novel species.</title>
        <authorList>
            <person name="Teo W.F.A."/>
            <person name="Lipun K."/>
            <person name="Srisuk N."/>
            <person name="Duangmal K."/>
        </authorList>
    </citation>
    <scope>NUCLEOTIDE SEQUENCE [LARGE SCALE GENOMIC DNA]</scope>
    <source>
        <strain evidence="4 5">K13G38</strain>
    </source>
</reference>
<proteinExistence type="predicted"/>
<dbReference type="PANTHER" id="PTHR33371:SF17">
    <property type="entry name" value="MCE-FAMILY PROTEIN MCE1B"/>
    <property type="match status" value="1"/>
</dbReference>
<dbReference type="EMBL" id="JAAXLS010000041">
    <property type="protein sequence ID" value="NKQ57754.1"/>
    <property type="molecule type" value="Genomic_DNA"/>
</dbReference>
<dbReference type="InterPro" id="IPR024516">
    <property type="entry name" value="Mce_C"/>
</dbReference>
<sequence length="356" mass="38028">MKRFPSSALKVAAFSVVTVLVVWFMATMIGNVSYSPSTTFKARFTDATSLNTGDPVRLAGVEVGSVQSLDLVSDGENRVAEVTFSVDRSVPVYASAQVQLRYQNLVGGRYIALEERPGDGATMPSGGTFDLKHTKPALSLTQLFNGFQPLFAALQPQQVNDLSMQIIQTLQGEGGTIQQLMTNTAQLTNTIAEKDGVIGQVVDNLTAVLTTVDQRDGSLTALISQFRDLMTGLAQNKDTLGSSLPDLASLLNSSSSMLSAIRPPLRGDIDGLRSFAGQVASTKDTLDQVLQVVPERINTYTRIGHYGSWFNFYLCGADAEFSLLGQSMELKTPAGVQADEKDTVCGGGQLARGGGR</sequence>
<accession>A0ABX1JE76</accession>
<evidence type="ECO:0000256" key="1">
    <source>
        <dbReference type="SAM" id="Phobius"/>
    </source>
</evidence>
<dbReference type="Pfam" id="PF02470">
    <property type="entry name" value="MlaD"/>
    <property type="match status" value="1"/>
</dbReference>
<dbReference type="NCBIfam" id="TIGR00996">
    <property type="entry name" value="Mtu_fam_mce"/>
    <property type="match status" value="1"/>
</dbReference>
<name>A0ABX1JE76_9PSEU</name>
<comment type="caution">
    <text evidence="4">The sequence shown here is derived from an EMBL/GenBank/DDBJ whole genome shotgun (WGS) entry which is preliminary data.</text>
</comment>
<keyword evidence="1" id="KW-0472">Membrane</keyword>
<evidence type="ECO:0000313" key="5">
    <source>
        <dbReference type="Proteomes" id="UP000715441"/>
    </source>
</evidence>
<evidence type="ECO:0000313" key="4">
    <source>
        <dbReference type="EMBL" id="NKQ57754.1"/>
    </source>
</evidence>
<feature type="domain" description="Mammalian cell entry C-terminal" evidence="3">
    <location>
        <begin position="122"/>
        <end position="295"/>
    </location>
</feature>
<dbReference type="PANTHER" id="PTHR33371">
    <property type="entry name" value="INTERMEMBRANE PHOSPHOLIPID TRANSPORT SYSTEM BINDING PROTEIN MLAD-RELATED"/>
    <property type="match status" value="1"/>
</dbReference>